<dbReference type="PANTHER" id="PTHR37539">
    <property type="entry name" value="SECRETED PROTEIN-RELATED"/>
    <property type="match status" value="1"/>
</dbReference>
<dbReference type="Pfam" id="PF09995">
    <property type="entry name" value="MPAB_Lcp_cat"/>
    <property type="match status" value="1"/>
</dbReference>
<gene>
    <name evidence="2" type="ORF">E6W39_17695</name>
</gene>
<dbReference type="InterPro" id="IPR037473">
    <property type="entry name" value="Lcp-like"/>
</dbReference>
<sequence length="391" mass="41958">MTTTPSSAPFPGRLVNYEAAKAEHGERAEHMARKLAIGDPLADAVIAELDSLGKDGRRLLNQGLADGLDSLGDPPPAIAALLRQLETLPDWADRDALAAGDRVAHLVPPLWNTLAFSAGSLSHTYSSPSIARLLVQTGKLDTMAARRLAETSLWRITAILPGGLHRGAAGYLQTAQVRLLHARVRATALKHGWETESWGLPINQVDVARTWLDFTVVPYSFLAAVGFVLTDEEQRSLYEYWWHVAHLLGLDEGFFLGMRSHAEASALADLLDSTIDAPDDNSRVLNRALYDATADFLADAPRSTFTKESARDLLHAVARHFHGDAIADALGVPHSGAAAALPALAAGHAQARRYQSLVPGAAELERAANIQAYTAIAASVQGATAYQSHIM</sequence>
<dbReference type="PANTHER" id="PTHR37539:SF1">
    <property type="entry name" value="ER-BOUND OXYGENASE MPAB_MPAB'_RUBBER OXYGENASE CATALYTIC DOMAIN-CONTAINING PROTEIN"/>
    <property type="match status" value="1"/>
</dbReference>
<evidence type="ECO:0000259" key="1">
    <source>
        <dbReference type="Pfam" id="PF09995"/>
    </source>
</evidence>
<keyword evidence="3" id="KW-1185">Reference proteome</keyword>
<comment type="caution">
    <text evidence="2">The sequence shown here is derived from an EMBL/GenBank/DDBJ whole genome shotgun (WGS) entry which is preliminary data.</text>
</comment>
<reference evidence="2 3" key="1">
    <citation type="submission" date="2019-06" db="EMBL/GenBank/DDBJ databases">
        <title>Description of Kitasatospora acidophila sp. nov. isolated from pine grove soil, and reclassification of Streptomyces novaecaesareae to Kitasatospora novaeceasareae comb. nov.</title>
        <authorList>
            <person name="Kim M.J."/>
        </authorList>
    </citation>
    <scope>NUCLEOTIDE SEQUENCE [LARGE SCALE GENOMIC DNA]</scope>
    <source>
        <strain evidence="2 3">MMS16-CNU292</strain>
    </source>
</reference>
<dbReference type="OrthoDB" id="7614910at2"/>
<dbReference type="AlphaFoldDB" id="A0A540W3Y1"/>
<evidence type="ECO:0000313" key="2">
    <source>
        <dbReference type="EMBL" id="TQF03731.1"/>
    </source>
</evidence>
<dbReference type="GO" id="GO:0016491">
    <property type="term" value="F:oxidoreductase activity"/>
    <property type="evidence" value="ECO:0007669"/>
    <property type="project" value="InterPro"/>
</dbReference>
<feature type="domain" description="ER-bound oxygenase mpaB/mpaB'/Rubber oxygenase catalytic" evidence="1">
    <location>
        <begin position="117"/>
        <end position="342"/>
    </location>
</feature>
<dbReference type="EMBL" id="VIGB01000003">
    <property type="protein sequence ID" value="TQF03731.1"/>
    <property type="molecule type" value="Genomic_DNA"/>
</dbReference>
<proteinExistence type="predicted"/>
<dbReference type="InterPro" id="IPR018713">
    <property type="entry name" value="MPAB/Lcp_cat_dom"/>
</dbReference>
<dbReference type="Proteomes" id="UP000319103">
    <property type="component" value="Unassembled WGS sequence"/>
</dbReference>
<dbReference type="RefSeq" id="WP_141634342.1">
    <property type="nucleotide sequence ID" value="NZ_VIGB01000003.1"/>
</dbReference>
<name>A0A540W3Y1_9ACTN</name>
<organism evidence="2 3">
    <name type="scientific">Kitasatospora acidiphila</name>
    <dbReference type="NCBI Taxonomy" id="2567942"/>
    <lineage>
        <taxon>Bacteria</taxon>
        <taxon>Bacillati</taxon>
        <taxon>Actinomycetota</taxon>
        <taxon>Actinomycetes</taxon>
        <taxon>Kitasatosporales</taxon>
        <taxon>Streptomycetaceae</taxon>
        <taxon>Kitasatospora</taxon>
    </lineage>
</organism>
<accession>A0A540W3Y1</accession>
<protein>
    <submittedName>
        <fullName evidence="2">DUF2236 domain-containing protein</fullName>
    </submittedName>
</protein>
<evidence type="ECO:0000313" key="3">
    <source>
        <dbReference type="Proteomes" id="UP000319103"/>
    </source>
</evidence>